<dbReference type="Pfam" id="PF03704">
    <property type="entry name" value="BTAD"/>
    <property type="match status" value="1"/>
</dbReference>
<evidence type="ECO:0000313" key="7">
    <source>
        <dbReference type="EMBL" id="PWK33278.1"/>
    </source>
</evidence>
<feature type="DNA-binding region" description="OmpR/PhoB-type" evidence="5">
    <location>
        <begin position="1"/>
        <end position="102"/>
    </location>
</feature>
<feature type="domain" description="OmpR/PhoB-type" evidence="6">
    <location>
        <begin position="1"/>
        <end position="102"/>
    </location>
</feature>
<organism evidence="7 8">
    <name type="scientific">Actinoplanes xinjiangensis</name>
    <dbReference type="NCBI Taxonomy" id="512350"/>
    <lineage>
        <taxon>Bacteria</taxon>
        <taxon>Bacillati</taxon>
        <taxon>Actinomycetota</taxon>
        <taxon>Actinomycetes</taxon>
        <taxon>Micromonosporales</taxon>
        <taxon>Micromonosporaceae</taxon>
        <taxon>Actinoplanes</taxon>
    </lineage>
</organism>
<keyword evidence="2" id="KW-0805">Transcription regulation</keyword>
<evidence type="ECO:0000256" key="2">
    <source>
        <dbReference type="ARBA" id="ARBA00023015"/>
    </source>
</evidence>
<comment type="caution">
    <text evidence="7">The sequence shown here is derived from an EMBL/GenBank/DDBJ whole genome shotgun (WGS) entry which is preliminary data.</text>
</comment>
<dbReference type="InterPro" id="IPR051677">
    <property type="entry name" value="AfsR-DnrI-RedD_regulator"/>
</dbReference>
<dbReference type="InterPro" id="IPR016032">
    <property type="entry name" value="Sig_transdc_resp-reg_C-effctor"/>
</dbReference>
<sequence length="285" mass="31222">MEIEVLGPLAAAHNGTSFAPTAGKPRTVLAMLALHAGSVVAVDQLITELWPHGRPRSAKTIVQTYILSLRNRIARCRPNGDSSRAAAKGLLATLPGGYQLNAPEARIDVVQFEKFACAGHRAREIGDFIAASRAFSDALTLWRGGALMDVQRGPHLDVDVQRLEEARLNVLDCRIDADLRLGRHHELLGELSALVSQYRTHEGLCAHLMLALYRSGRRDAAVNAYGKLHTCLIGELGLEPSAPLRRLHRTMLASGRDTQDLDTSWHEATTEGRHRIVTGDFVRGR</sequence>
<dbReference type="PROSITE" id="PS51755">
    <property type="entry name" value="OMPR_PHOB"/>
    <property type="match status" value="1"/>
</dbReference>
<proteinExistence type="inferred from homology"/>
<dbReference type="PANTHER" id="PTHR35807">
    <property type="entry name" value="TRANSCRIPTIONAL REGULATOR REDD-RELATED"/>
    <property type="match status" value="1"/>
</dbReference>
<dbReference type="AlphaFoldDB" id="A0A316ERV8"/>
<evidence type="ECO:0000259" key="6">
    <source>
        <dbReference type="PROSITE" id="PS51755"/>
    </source>
</evidence>
<name>A0A316ERV8_9ACTN</name>
<dbReference type="PANTHER" id="PTHR35807:SF1">
    <property type="entry name" value="TRANSCRIPTIONAL REGULATOR REDD"/>
    <property type="match status" value="1"/>
</dbReference>
<dbReference type="SUPFAM" id="SSF48452">
    <property type="entry name" value="TPR-like"/>
    <property type="match status" value="1"/>
</dbReference>
<dbReference type="SMART" id="SM01043">
    <property type="entry name" value="BTAD"/>
    <property type="match status" value="1"/>
</dbReference>
<reference evidence="7 8" key="1">
    <citation type="submission" date="2018-05" db="EMBL/GenBank/DDBJ databases">
        <title>Genomic Encyclopedia of Archaeal and Bacterial Type Strains, Phase II (KMG-II): from individual species to whole genera.</title>
        <authorList>
            <person name="Goeker M."/>
        </authorList>
    </citation>
    <scope>NUCLEOTIDE SEQUENCE [LARGE SCALE GENOMIC DNA]</scope>
    <source>
        <strain evidence="7 8">DSM 45184</strain>
    </source>
</reference>
<evidence type="ECO:0000256" key="5">
    <source>
        <dbReference type="PROSITE-ProRule" id="PRU01091"/>
    </source>
</evidence>
<dbReference type="GO" id="GO:0000160">
    <property type="term" value="P:phosphorelay signal transduction system"/>
    <property type="evidence" value="ECO:0007669"/>
    <property type="project" value="InterPro"/>
</dbReference>
<dbReference type="CDD" id="cd15831">
    <property type="entry name" value="BTAD"/>
    <property type="match status" value="1"/>
</dbReference>
<keyword evidence="3 5" id="KW-0238">DNA-binding</keyword>
<keyword evidence="8" id="KW-1185">Reference proteome</keyword>
<evidence type="ECO:0000256" key="1">
    <source>
        <dbReference type="ARBA" id="ARBA00005820"/>
    </source>
</evidence>
<dbReference type="Pfam" id="PF00486">
    <property type="entry name" value="Trans_reg_C"/>
    <property type="match status" value="1"/>
</dbReference>
<evidence type="ECO:0000313" key="8">
    <source>
        <dbReference type="Proteomes" id="UP000245697"/>
    </source>
</evidence>
<protein>
    <submittedName>
        <fullName evidence="7">DNA-binding SARP family transcriptional activator</fullName>
    </submittedName>
</protein>
<dbReference type="InterPro" id="IPR036388">
    <property type="entry name" value="WH-like_DNA-bd_sf"/>
</dbReference>
<dbReference type="InterPro" id="IPR005158">
    <property type="entry name" value="BTAD"/>
</dbReference>
<evidence type="ECO:0000256" key="3">
    <source>
        <dbReference type="ARBA" id="ARBA00023125"/>
    </source>
</evidence>
<dbReference type="Gene3D" id="1.10.10.10">
    <property type="entry name" value="Winged helix-like DNA-binding domain superfamily/Winged helix DNA-binding domain"/>
    <property type="match status" value="1"/>
</dbReference>
<evidence type="ECO:0000256" key="4">
    <source>
        <dbReference type="ARBA" id="ARBA00023163"/>
    </source>
</evidence>
<dbReference type="InterPro" id="IPR001867">
    <property type="entry name" value="OmpR/PhoB-type_DNA-bd"/>
</dbReference>
<dbReference type="SMART" id="SM00862">
    <property type="entry name" value="Trans_reg_C"/>
    <property type="match status" value="1"/>
</dbReference>
<keyword evidence="4" id="KW-0804">Transcription</keyword>
<dbReference type="GO" id="GO:0003677">
    <property type="term" value="F:DNA binding"/>
    <property type="evidence" value="ECO:0007669"/>
    <property type="project" value="UniProtKB-UniRule"/>
</dbReference>
<dbReference type="OrthoDB" id="3208838at2"/>
<accession>A0A316ERV8</accession>
<gene>
    <name evidence="7" type="ORF">BC793_12868</name>
</gene>
<dbReference type="SUPFAM" id="SSF46894">
    <property type="entry name" value="C-terminal effector domain of the bipartite response regulators"/>
    <property type="match status" value="1"/>
</dbReference>
<dbReference type="EMBL" id="QGGR01000028">
    <property type="protein sequence ID" value="PWK33278.1"/>
    <property type="molecule type" value="Genomic_DNA"/>
</dbReference>
<dbReference type="Gene3D" id="1.25.40.10">
    <property type="entry name" value="Tetratricopeptide repeat domain"/>
    <property type="match status" value="1"/>
</dbReference>
<comment type="similarity">
    <text evidence="1">Belongs to the AfsR/DnrI/RedD regulatory family.</text>
</comment>
<dbReference type="Proteomes" id="UP000245697">
    <property type="component" value="Unassembled WGS sequence"/>
</dbReference>
<dbReference type="GO" id="GO:0006355">
    <property type="term" value="P:regulation of DNA-templated transcription"/>
    <property type="evidence" value="ECO:0007669"/>
    <property type="project" value="InterPro"/>
</dbReference>
<dbReference type="InterPro" id="IPR011990">
    <property type="entry name" value="TPR-like_helical_dom_sf"/>
</dbReference>
<dbReference type="RefSeq" id="WP_109601718.1">
    <property type="nucleotide sequence ID" value="NZ_BONA01000083.1"/>
</dbReference>